<dbReference type="InterPro" id="IPR002104">
    <property type="entry name" value="Integrase_catalytic"/>
</dbReference>
<evidence type="ECO:0000256" key="6">
    <source>
        <dbReference type="ARBA" id="ARBA00023125"/>
    </source>
</evidence>
<dbReference type="Proteomes" id="UP000306229">
    <property type="component" value="Chromosome"/>
</dbReference>
<dbReference type="InterPro" id="IPR010998">
    <property type="entry name" value="Integrase_recombinase_N"/>
</dbReference>
<evidence type="ECO:0000256" key="2">
    <source>
        <dbReference type="ARBA" id="ARBA00022490"/>
    </source>
</evidence>
<evidence type="ECO:0000256" key="7">
    <source>
        <dbReference type="ARBA" id="ARBA00023172"/>
    </source>
</evidence>
<dbReference type="Gene3D" id="1.10.150.130">
    <property type="match status" value="1"/>
</dbReference>
<dbReference type="RefSeq" id="WP_138950530.1">
    <property type="nucleotide sequence ID" value="NZ_CP040749.1"/>
</dbReference>
<dbReference type="GO" id="GO:0009037">
    <property type="term" value="F:tyrosine-based site-specific recombinase activity"/>
    <property type="evidence" value="ECO:0007669"/>
    <property type="project" value="UniProtKB-UniRule"/>
</dbReference>
<sequence length="296" mass="34294">MSIIHFIDYLTSEKKYSPHTVRAYQDDLMSFTLFCQETYDSELLLEVNYGQIRSWIVEMVNNNISNRTINRKISSLKTYYKFLVKSKQIKESPLLSHQALKVSKKMQVPFSQAEIEEVLANLSSEDTDFESIRNKLIVELLYSTGMRRAELIELNLGSVNLHNATLKVLGKRNKERYIPLLDSVQKTLTIYLTERKQMAYDIDYLFITIKGNKIYPNLVYRIINEYFSKVSSKVKKSPHVIRHSFATHLLNEGADLNSVKELLGHSSLASTQIYTHSSLNELKKVYNQAHPRSTKT</sequence>
<comment type="subunit">
    <text evidence="9">Forms a cyclic heterotetrameric complex composed of two molecules of XerC and two molecules of XerD.</text>
</comment>
<dbReference type="GO" id="GO:0051301">
    <property type="term" value="P:cell division"/>
    <property type="evidence" value="ECO:0007669"/>
    <property type="project" value="UniProtKB-KW"/>
</dbReference>
<feature type="active site" evidence="9">
    <location>
        <position position="171"/>
    </location>
</feature>
<dbReference type="InterPro" id="IPR011010">
    <property type="entry name" value="DNA_brk_join_enz"/>
</dbReference>
<dbReference type="GO" id="GO:0006313">
    <property type="term" value="P:DNA transposition"/>
    <property type="evidence" value="ECO:0007669"/>
    <property type="project" value="UniProtKB-UniRule"/>
</dbReference>
<evidence type="ECO:0000256" key="9">
    <source>
        <dbReference type="HAMAP-Rule" id="MF_01808"/>
    </source>
</evidence>
<comment type="similarity">
    <text evidence="9">Belongs to the 'phage' integrase family. XerC subfamily.</text>
</comment>
<dbReference type="HAMAP" id="MF_01808">
    <property type="entry name" value="Recomb_XerC_XerD"/>
    <property type="match status" value="1"/>
</dbReference>
<reference evidence="12 13" key="1">
    <citation type="submission" date="2019-05" db="EMBL/GenBank/DDBJ databases">
        <title>Algicella ahnfeltiae gen. nov., sp. nov., a novel marine bacterium of the family Flavobacteriaceae isolated from a red alga.</title>
        <authorList>
            <person name="Nedashkovskaya O.I."/>
            <person name="Kukhlevskiy A.D."/>
            <person name="Kim S.-G."/>
            <person name="Zhukova N.V."/>
            <person name="Mikhailov V.V."/>
        </authorList>
    </citation>
    <scope>NUCLEOTIDE SEQUENCE [LARGE SCALE GENOMIC DNA]</scope>
    <source>
        <strain evidence="12 13">10Alg115</strain>
    </source>
</reference>
<name>A0A5B7TYD2_9FLAO</name>
<feature type="active site" evidence="9">
    <location>
        <position position="265"/>
    </location>
</feature>
<evidence type="ECO:0000256" key="5">
    <source>
        <dbReference type="ARBA" id="ARBA00022908"/>
    </source>
</evidence>
<accession>A0A5B7TYD2</accession>
<organism evidence="12 13">
    <name type="scientific">Aureibaculum algae</name>
    <dbReference type="NCBI Taxonomy" id="2584122"/>
    <lineage>
        <taxon>Bacteria</taxon>
        <taxon>Pseudomonadati</taxon>
        <taxon>Bacteroidota</taxon>
        <taxon>Flavobacteriia</taxon>
        <taxon>Flavobacteriales</taxon>
        <taxon>Flavobacteriaceae</taxon>
        <taxon>Aureibaculum</taxon>
    </lineage>
</organism>
<dbReference type="EMBL" id="CP040749">
    <property type="protein sequence ID" value="QCX39692.1"/>
    <property type="molecule type" value="Genomic_DNA"/>
</dbReference>
<feature type="active site" description="O-(3'-phospho-DNA)-tyrosine intermediate" evidence="9">
    <location>
        <position position="274"/>
    </location>
</feature>
<evidence type="ECO:0000313" key="13">
    <source>
        <dbReference type="Proteomes" id="UP000306229"/>
    </source>
</evidence>
<dbReference type="PANTHER" id="PTHR30349:SF77">
    <property type="entry name" value="TYROSINE RECOMBINASE XERC"/>
    <property type="match status" value="1"/>
</dbReference>
<keyword evidence="2 9" id="KW-0963">Cytoplasm</keyword>
<dbReference type="InterPro" id="IPR050090">
    <property type="entry name" value="Tyrosine_recombinase_XerCD"/>
</dbReference>
<feature type="domain" description="Tyr recombinase" evidence="10">
    <location>
        <begin position="105"/>
        <end position="287"/>
    </location>
</feature>
<dbReference type="PROSITE" id="PS51898">
    <property type="entry name" value="TYR_RECOMBINASE"/>
    <property type="match status" value="1"/>
</dbReference>
<dbReference type="InterPro" id="IPR044068">
    <property type="entry name" value="CB"/>
</dbReference>
<feature type="active site" evidence="9">
    <location>
        <position position="239"/>
    </location>
</feature>
<evidence type="ECO:0000256" key="8">
    <source>
        <dbReference type="ARBA" id="ARBA00023306"/>
    </source>
</evidence>
<dbReference type="GO" id="GO:0003677">
    <property type="term" value="F:DNA binding"/>
    <property type="evidence" value="ECO:0007669"/>
    <property type="project" value="UniProtKB-UniRule"/>
</dbReference>
<proteinExistence type="inferred from homology"/>
<dbReference type="GO" id="GO:0005737">
    <property type="term" value="C:cytoplasm"/>
    <property type="evidence" value="ECO:0007669"/>
    <property type="project" value="UniProtKB-SubCell"/>
</dbReference>
<keyword evidence="7 9" id="KW-0233">DNA recombination</keyword>
<dbReference type="Pfam" id="PF02899">
    <property type="entry name" value="Phage_int_SAM_1"/>
    <property type="match status" value="1"/>
</dbReference>
<keyword evidence="5 9" id="KW-0229">DNA integration</keyword>
<evidence type="ECO:0000256" key="3">
    <source>
        <dbReference type="ARBA" id="ARBA00022618"/>
    </source>
</evidence>
<feature type="domain" description="Core-binding (CB)" evidence="11">
    <location>
        <begin position="1"/>
        <end position="84"/>
    </location>
</feature>
<dbReference type="InterPro" id="IPR004107">
    <property type="entry name" value="Integrase_SAM-like_N"/>
</dbReference>
<feature type="active site" evidence="9">
    <location>
        <position position="242"/>
    </location>
</feature>
<keyword evidence="13" id="KW-1185">Reference proteome</keyword>
<comment type="subcellular location">
    <subcellularLocation>
        <location evidence="1 9">Cytoplasm</location>
    </subcellularLocation>
</comment>
<keyword evidence="3 9" id="KW-0132">Cell division</keyword>
<keyword evidence="4 9" id="KW-0159">Chromosome partition</keyword>
<dbReference type="Pfam" id="PF00589">
    <property type="entry name" value="Phage_integrase"/>
    <property type="match status" value="1"/>
</dbReference>
<dbReference type="SUPFAM" id="SSF56349">
    <property type="entry name" value="DNA breaking-rejoining enzymes"/>
    <property type="match status" value="1"/>
</dbReference>
<dbReference type="Gene3D" id="1.10.443.10">
    <property type="entry name" value="Intergrase catalytic core"/>
    <property type="match status" value="1"/>
</dbReference>
<dbReference type="AlphaFoldDB" id="A0A5B7TYD2"/>
<comment type="function">
    <text evidence="9">Site-specific tyrosine recombinase, which acts by catalyzing the cutting and rejoining of the recombining DNA molecules. The XerC-XerD complex is essential to convert dimers of the bacterial chromosome into monomers to permit their segregation at cell division. It also contributes to the segregational stability of plasmids.</text>
</comment>
<gene>
    <name evidence="9" type="primary">xerC</name>
    <name evidence="12" type="ORF">FF125_15035</name>
</gene>
<dbReference type="InterPro" id="IPR013762">
    <property type="entry name" value="Integrase-like_cat_sf"/>
</dbReference>
<dbReference type="PROSITE" id="PS51900">
    <property type="entry name" value="CB"/>
    <property type="match status" value="1"/>
</dbReference>
<keyword evidence="8 9" id="KW-0131">Cell cycle</keyword>
<feature type="active site" evidence="9">
    <location>
        <position position="147"/>
    </location>
</feature>
<protein>
    <recommendedName>
        <fullName evidence="9">Tyrosine recombinase XerC</fullName>
    </recommendedName>
</protein>
<keyword evidence="6 9" id="KW-0238">DNA-binding</keyword>
<evidence type="ECO:0000259" key="11">
    <source>
        <dbReference type="PROSITE" id="PS51900"/>
    </source>
</evidence>
<dbReference type="GO" id="GO:0007059">
    <property type="term" value="P:chromosome segregation"/>
    <property type="evidence" value="ECO:0007669"/>
    <property type="project" value="UniProtKB-UniRule"/>
</dbReference>
<dbReference type="OrthoDB" id="9801717at2"/>
<dbReference type="InterPro" id="IPR023009">
    <property type="entry name" value="Tyrosine_recombinase_XerC/XerD"/>
</dbReference>
<evidence type="ECO:0000313" key="12">
    <source>
        <dbReference type="EMBL" id="QCX39692.1"/>
    </source>
</evidence>
<evidence type="ECO:0000256" key="4">
    <source>
        <dbReference type="ARBA" id="ARBA00022829"/>
    </source>
</evidence>
<evidence type="ECO:0000259" key="10">
    <source>
        <dbReference type="PROSITE" id="PS51898"/>
    </source>
</evidence>
<dbReference type="KEGG" id="fbe:FF125_15035"/>
<dbReference type="PANTHER" id="PTHR30349">
    <property type="entry name" value="PHAGE INTEGRASE-RELATED"/>
    <property type="match status" value="1"/>
</dbReference>
<dbReference type="SUPFAM" id="SSF47823">
    <property type="entry name" value="lambda integrase-like, N-terminal domain"/>
    <property type="match status" value="1"/>
</dbReference>
<evidence type="ECO:0000256" key="1">
    <source>
        <dbReference type="ARBA" id="ARBA00004496"/>
    </source>
</evidence>